<dbReference type="GO" id="GO:0005654">
    <property type="term" value="C:nucleoplasm"/>
    <property type="evidence" value="ECO:0007669"/>
    <property type="project" value="Ensembl"/>
</dbReference>
<name>A0A9L0ITF5_EQUAS</name>
<evidence type="ECO:0000256" key="15">
    <source>
        <dbReference type="ARBA" id="ARBA00023054"/>
    </source>
</evidence>
<evidence type="ECO:0000313" key="26">
    <source>
        <dbReference type="Proteomes" id="UP000694387"/>
    </source>
</evidence>
<dbReference type="GeneTree" id="ENSGT00390000010591"/>
<dbReference type="GO" id="GO:0005829">
    <property type="term" value="C:cytosol"/>
    <property type="evidence" value="ECO:0007669"/>
    <property type="project" value="UniProtKB-SubCell"/>
</dbReference>
<proteinExistence type="inferred from homology"/>
<feature type="region of interest" description="Disordered" evidence="22">
    <location>
        <begin position="127"/>
        <end position="150"/>
    </location>
</feature>
<evidence type="ECO:0000259" key="24">
    <source>
        <dbReference type="Pfam" id="PF17913"/>
    </source>
</evidence>
<keyword evidence="10" id="KW-0227">DNA damage</keyword>
<keyword evidence="7" id="KW-0479">Metal-binding</keyword>
<evidence type="ECO:0000256" key="11">
    <source>
        <dbReference type="ARBA" id="ARBA00022765"/>
    </source>
</evidence>
<keyword evidence="11" id="KW-0013">ADP-ribosylation</keyword>
<feature type="region of interest" description="Disordered" evidence="22">
    <location>
        <begin position="344"/>
        <end position="363"/>
    </location>
</feature>
<evidence type="ECO:0000256" key="18">
    <source>
        <dbReference type="ARBA" id="ARBA00060990"/>
    </source>
</evidence>
<evidence type="ECO:0000256" key="19">
    <source>
        <dbReference type="ARBA" id="ARBA00065640"/>
    </source>
</evidence>
<feature type="compositionally biased region" description="Polar residues" evidence="22">
    <location>
        <begin position="382"/>
        <end position="394"/>
    </location>
</feature>
<dbReference type="GO" id="GO:0072572">
    <property type="term" value="F:poly-ADP-D-ribose binding"/>
    <property type="evidence" value="ECO:0007669"/>
    <property type="project" value="Ensembl"/>
</dbReference>
<dbReference type="GO" id="GO:0042393">
    <property type="term" value="F:histone binding"/>
    <property type="evidence" value="ECO:0007669"/>
    <property type="project" value="Ensembl"/>
</dbReference>
<dbReference type="PANTHER" id="PTHR21315">
    <property type="entry name" value="APRATAXIN AND PNK-LIKE FACTOR-RELATED"/>
    <property type="match status" value="1"/>
</dbReference>
<feature type="domain" description="PBZ-type" evidence="23">
    <location>
        <begin position="414"/>
        <end position="439"/>
    </location>
</feature>
<keyword evidence="15" id="KW-0175">Coiled coil</keyword>
<comment type="subunit">
    <text evidence="19">Interacts with LIG4. Interacts with PARP1. Interacts with XRCC4. Interacts (via KBM motif) with XRCC5 and XRCC6; promoting recruitment to DNA damage sites. Interacts with XRCC1. Interacts (via C-terminal disordered region) with histones; interacts with histone H2A, H2B and H3-H4.</text>
</comment>
<dbReference type="GO" id="GO:0006303">
    <property type="term" value="P:double-strand break repair via nonhomologous end joining"/>
    <property type="evidence" value="ECO:0007669"/>
    <property type="project" value="Ensembl"/>
</dbReference>
<evidence type="ECO:0000256" key="4">
    <source>
        <dbReference type="ARBA" id="ARBA00022454"/>
    </source>
</evidence>
<dbReference type="SUPFAM" id="SSF49879">
    <property type="entry name" value="SMAD/FHA domain"/>
    <property type="match status" value="1"/>
</dbReference>
<dbReference type="CDD" id="cd22717">
    <property type="entry name" value="FHA_APLF"/>
    <property type="match status" value="1"/>
</dbReference>
<protein>
    <recommendedName>
        <fullName evidence="20">Aprataxin and PNK-like factor</fullName>
    </recommendedName>
    <alternativeName>
        <fullName evidence="21">Apurinic-apyrimidinic endonuclease APLF</fullName>
    </alternativeName>
</protein>
<dbReference type="GO" id="GO:0000166">
    <property type="term" value="F:nucleotide binding"/>
    <property type="evidence" value="ECO:0007669"/>
    <property type="project" value="UniProtKB-KW"/>
</dbReference>
<evidence type="ECO:0000256" key="13">
    <source>
        <dbReference type="ARBA" id="ARBA00022801"/>
    </source>
</evidence>
<evidence type="ECO:0000259" key="23">
    <source>
        <dbReference type="Pfam" id="PF10283"/>
    </source>
</evidence>
<keyword evidence="9" id="KW-0547">Nucleotide-binding</keyword>
<evidence type="ECO:0000256" key="2">
    <source>
        <dbReference type="ARBA" id="ARBA00004286"/>
    </source>
</evidence>
<keyword evidence="6" id="KW-0597">Phosphoprotein</keyword>
<dbReference type="InterPro" id="IPR039253">
    <property type="entry name" value="APLF"/>
</dbReference>
<evidence type="ECO:0000256" key="20">
    <source>
        <dbReference type="ARBA" id="ARBA00071713"/>
    </source>
</evidence>
<keyword evidence="13" id="KW-0378">Hydrolase</keyword>
<sequence length="549" mass="61080">MSGGFELQPQDGGPRVALAPGETVIGRGPLLGITDKRVSRRHAILEVADGQLRIKPIHTNPCFCLSTEKSQFLPLEINLWHQLNPGDSFSLLVDKYIFRVFSTHSEMEMKCTLRNSQMLDEDNVLNETPKSSSINLPDETAGAPQLERSTEVAKTQTATAKSVSFPGECRDVSKQQSNPAQRKRILPAWMLTDLRDQNLSAPVLTGDNIVTQRSGKEGICKDKTQVNITQQGKKRLISSGSSESTSAEQDTGKKCKNADQEESVISSKPCPFFSIINMKAVEEDFFPIVTKLLLKPKAGDKSWGLRGMPQSFSAITVSNAEVNDTKTDTQRNKIPIEELGKVSEHNIITEGTPNKEDEAVSCSESCSRAQGKSFHDEAQGSHPESSSDPSNPGTSRAKATDSVPQASEENKVKRTSCMYGANCYRKNPVHFQHFSHPGDSDYGGVQVMCQDEADDRPECPYGASCYRKNPQHKIEYRHGTLSMRSISGEDDDVGQPNEYDLNDSFLDDEEEEYEPTDEDSDWEPEKEDQEKEDTEELLKEAKKFMKRKK</sequence>
<evidence type="ECO:0000256" key="5">
    <source>
        <dbReference type="ARBA" id="ARBA00022490"/>
    </source>
</evidence>
<keyword evidence="16" id="KW-0234">DNA repair</keyword>
<organism evidence="25 26">
    <name type="scientific">Equus asinus</name>
    <name type="common">Donkey</name>
    <name type="synonym">Equus africanus asinus</name>
    <dbReference type="NCBI Taxonomy" id="9793"/>
    <lineage>
        <taxon>Eukaryota</taxon>
        <taxon>Metazoa</taxon>
        <taxon>Chordata</taxon>
        <taxon>Craniata</taxon>
        <taxon>Vertebrata</taxon>
        <taxon>Euteleostomi</taxon>
        <taxon>Mammalia</taxon>
        <taxon>Eutheria</taxon>
        <taxon>Laurasiatheria</taxon>
        <taxon>Perissodactyla</taxon>
        <taxon>Equidae</taxon>
        <taxon>Equus</taxon>
    </lineage>
</organism>
<evidence type="ECO:0000256" key="1">
    <source>
        <dbReference type="ARBA" id="ARBA00004123"/>
    </source>
</evidence>
<dbReference type="GO" id="GO:0008270">
    <property type="term" value="F:zinc ion binding"/>
    <property type="evidence" value="ECO:0007669"/>
    <property type="project" value="UniProtKB-KW"/>
</dbReference>
<evidence type="ECO:0000256" key="9">
    <source>
        <dbReference type="ARBA" id="ARBA00022741"/>
    </source>
</evidence>
<evidence type="ECO:0000256" key="16">
    <source>
        <dbReference type="ARBA" id="ARBA00023204"/>
    </source>
</evidence>
<dbReference type="Pfam" id="PF10283">
    <property type="entry name" value="zf-CCHH"/>
    <property type="match status" value="2"/>
</dbReference>
<keyword evidence="12" id="KW-0863">Zinc-finger</keyword>
<dbReference type="InterPro" id="IPR019406">
    <property type="entry name" value="APLF_PBZ"/>
</dbReference>
<evidence type="ECO:0000256" key="14">
    <source>
        <dbReference type="ARBA" id="ARBA00022833"/>
    </source>
</evidence>
<dbReference type="InterPro" id="IPR008984">
    <property type="entry name" value="SMAD_FHA_dom_sf"/>
</dbReference>
<dbReference type="PANTHER" id="PTHR21315:SF2">
    <property type="entry name" value="APRATAXIN AND PNK-LIKE FACTOR"/>
    <property type="match status" value="1"/>
</dbReference>
<keyword evidence="8" id="KW-0677">Repeat</keyword>
<keyword evidence="5" id="KW-0963">Cytoplasm</keyword>
<dbReference type="GO" id="GO:0140861">
    <property type="term" value="P:DNA repair-dependent chromatin remodeling"/>
    <property type="evidence" value="ECO:0007669"/>
    <property type="project" value="Ensembl"/>
</dbReference>
<dbReference type="GO" id="GO:0140713">
    <property type="term" value="F:histone chaperone activity"/>
    <property type="evidence" value="ECO:0007669"/>
    <property type="project" value="Ensembl"/>
</dbReference>
<dbReference type="GO" id="GO:0160002">
    <property type="term" value="F:ADP-D-ribose modification-dependent protein binding"/>
    <property type="evidence" value="ECO:0007669"/>
    <property type="project" value="Ensembl"/>
</dbReference>
<evidence type="ECO:0000256" key="17">
    <source>
        <dbReference type="ARBA" id="ARBA00023242"/>
    </source>
</evidence>
<feature type="region of interest" description="Disordered" evidence="22">
    <location>
        <begin position="484"/>
        <end position="535"/>
    </location>
</feature>
<evidence type="ECO:0000256" key="10">
    <source>
        <dbReference type="ARBA" id="ARBA00022763"/>
    </source>
</evidence>
<feature type="region of interest" description="Disordered" evidence="22">
    <location>
        <begin position="371"/>
        <end position="411"/>
    </location>
</feature>
<dbReference type="Pfam" id="PF17913">
    <property type="entry name" value="FHA_2"/>
    <property type="match status" value="1"/>
</dbReference>
<keyword evidence="17" id="KW-0539">Nucleus</keyword>
<feature type="region of interest" description="Disordered" evidence="22">
    <location>
        <begin position="230"/>
        <end position="261"/>
    </location>
</feature>
<dbReference type="GO" id="GO:0071168">
    <property type="term" value="P:protein localization to chromatin"/>
    <property type="evidence" value="ECO:0007669"/>
    <property type="project" value="Ensembl"/>
</dbReference>
<feature type="compositionally biased region" description="Basic and acidic residues" evidence="22">
    <location>
        <begin position="250"/>
        <end position="259"/>
    </location>
</feature>
<evidence type="ECO:0000256" key="7">
    <source>
        <dbReference type="ARBA" id="ARBA00022723"/>
    </source>
</evidence>
<dbReference type="GO" id="GO:0035861">
    <property type="term" value="C:site of double-strand break"/>
    <property type="evidence" value="ECO:0007669"/>
    <property type="project" value="Ensembl"/>
</dbReference>
<keyword evidence="26" id="KW-1185">Reference proteome</keyword>
<dbReference type="FunFam" id="2.60.200.20:FF:000026">
    <property type="entry name" value="Aprataxin and PNKP like factor"/>
    <property type="match status" value="1"/>
</dbReference>
<evidence type="ECO:0000256" key="22">
    <source>
        <dbReference type="SAM" id="MobiDB-lite"/>
    </source>
</evidence>
<comment type="similarity">
    <text evidence="18">Belongs to the APLF family.</text>
</comment>
<feature type="compositionally biased region" description="Acidic residues" evidence="22">
    <location>
        <begin position="505"/>
        <end position="535"/>
    </location>
</feature>
<evidence type="ECO:0000313" key="25">
    <source>
        <dbReference type="Ensembl" id="ENSEASP00005044159.1"/>
    </source>
</evidence>
<keyword evidence="4" id="KW-0158">Chromosome</keyword>
<dbReference type="GO" id="GO:0000012">
    <property type="term" value="P:single strand break repair"/>
    <property type="evidence" value="ECO:0007669"/>
    <property type="project" value="Ensembl"/>
</dbReference>
<evidence type="ECO:0000256" key="21">
    <source>
        <dbReference type="ARBA" id="ARBA00083724"/>
    </source>
</evidence>
<feature type="domain" description="PNK FHA" evidence="24">
    <location>
        <begin position="16"/>
        <end position="62"/>
    </location>
</feature>
<comment type="subcellular location">
    <subcellularLocation>
        <location evidence="2">Chromosome</location>
    </subcellularLocation>
    <subcellularLocation>
        <location evidence="3">Cytoplasm</location>
        <location evidence="3">Cytosol</location>
    </subcellularLocation>
    <subcellularLocation>
        <location evidence="1">Nucleus</location>
    </subcellularLocation>
</comment>
<evidence type="ECO:0000256" key="3">
    <source>
        <dbReference type="ARBA" id="ARBA00004514"/>
    </source>
</evidence>
<reference evidence="25" key="3">
    <citation type="submission" date="2025-09" db="UniProtKB">
        <authorList>
            <consortium name="Ensembl"/>
        </authorList>
    </citation>
    <scope>IDENTIFICATION</scope>
</reference>
<dbReference type="Ensembl" id="ENSEAST00005054081.1">
    <property type="protein sequence ID" value="ENSEASP00005044159.1"/>
    <property type="gene ID" value="ENSEASG00005007314.2"/>
</dbReference>
<reference evidence="25" key="2">
    <citation type="submission" date="2025-08" db="UniProtKB">
        <authorList>
            <consortium name="Ensembl"/>
        </authorList>
    </citation>
    <scope>IDENTIFICATION</scope>
</reference>
<dbReference type="Gene3D" id="2.60.200.20">
    <property type="match status" value="1"/>
</dbReference>
<gene>
    <name evidence="25" type="primary">APLF</name>
</gene>
<evidence type="ECO:0000256" key="6">
    <source>
        <dbReference type="ARBA" id="ARBA00022553"/>
    </source>
</evidence>
<evidence type="ECO:0000256" key="8">
    <source>
        <dbReference type="ARBA" id="ARBA00022737"/>
    </source>
</evidence>
<evidence type="ECO:0000256" key="12">
    <source>
        <dbReference type="ARBA" id="ARBA00022771"/>
    </source>
</evidence>
<dbReference type="GO" id="GO:0008408">
    <property type="term" value="F:3'-5' exonuclease activity"/>
    <property type="evidence" value="ECO:0007669"/>
    <property type="project" value="Ensembl"/>
</dbReference>
<dbReference type="GO" id="GO:0003906">
    <property type="term" value="F:DNA-(apurinic or apyrimidinic site) endonuclease activity"/>
    <property type="evidence" value="ECO:0007669"/>
    <property type="project" value="Ensembl"/>
</dbReference>
<accession>A0A9L0ITF5</accession>
<dbReference type="AlphaFoldDB" id="A0A9L0ITF5"/>
<feature type="domain" description="PBZ-type" evidence="23">
    <location>
        <begin position="456"/>
        <end position="479"/>
    </location>
</feature>
<keyword evidence="14" id="KW-0862">Zinc</keyword>
<reference evidence="25 26" key="1">
    <citation type="journal article" date="2020" name="Nat. Commun.">
        <title>Donkey genomes provide new insights into domestication and selection for coat color.</title>
        <authorList>
            <person name="Wang"/>
            <person name="C."/>
            <person name="Li"/>
            <person name="H."/>
            <person name="Guo"/>
            <person name="Y."/>
            <person name="Huang"/>
            <person name="J."/>
            <person name="Sun"/>
            <person name="Y."/>
            <person name="Min"/>
            <person name="J."/>
            <person name="Wang"/>
            <person name="J."/>
            <person name="Fang"/>
            <person name="X."/>
            <person name="Zhao"/>
            <person name="Z."/>
            <person name="Wang"/>
            <person name="S."/>
            <person name="Zhang"/>
            <person name="Y."/>
            <person name="Liu"/>
            <person name="Q."/>
            <person name="Jiang"/>
            <person name="Q."/>
            <person name="Wang"/>
            <person name="X."/>
            <person name="Guo"/>
            <person name="Y."/>
            <person name="Yang"/>
            <person name="C."/>
            <person name="Wang"/>
            <person name="Y."/>
            <person name="Tian"/>
            <person name="F."/>
            <person name="Zhuang"/>
            <person name="G."/>
            <person name="Fan"/>
            <person name="Y."/>
            <person name="Gao"/>
            <person name="Q."/>
            <person name="Li"/>
            <person name="Y."/>
            <person name="Ju"/>
            <person name="Z."/>
            <person name="Li"/>
            <person name="J."/>
            <person name="Li"/>
            <person name="R."/>
            <person name="Hou"/>
            <person name="M."/>
            <person name="Yang"/>
            <person name="G."/>
            <person name="Liu"/>
            <person name="G."/>
            <person name="Liu"/>
            <person name="W."/>
            <person name="Guo"/>
            <person name="J."/>
            <person name="Pan"/>
            <person name="S."/>
            <person name="Fan"/>
            <person name="G."/>
            <person name="Zhang"/>
            <person name="W."/>
            <person name="Zhang"/>
            <person name="R."/>
            <person name="Yu"/>
            <person name="J."/>
            <person name="Zhang"/>
            <person name="X."/>
            <person name="Yin"/>
            <person name="Q."/>
            <person name="Ji"/>
            <person name="C."/>
            <person name="Jin"/>
            <person name="Y."/>
            <person name="Yue"/>
            <person name="G."/>
            <person name="Liu"/>
            <person name="M."/>
            <person name="Xu"/>
            <person name="J."/>
            <person name="Liu"/>
            <person name="S."/>
            <person name="Jordana"/>
            <person name="J."/>
            <person name="Noce"/>
            <person name="A."/>
            <person name="Amills"/>
            <person name="M."/>
            <person name="Wu"/>
            <person name="D.D."/>
            <person name="Li"/>
            <person name="S."/>
            <person name="Zhou"/>
            <person name="X. and Zhong"/>
            <person name="J."/>
        </authorList>
    </citation>
    <scope>NUCLEOTIDE SEQUENCE [LARGE SCALE GENOMIC DNA]</scope>
</reference>
<dbReference type="Proteomes" id="UP000694387">
    <property type="component" value="Chromosome 6"/>
</dbReference>
<dbReference type="InterPro" id="IPR041388">
    <property type="entry name" value="FHA_2"/>
</dbReference>